<protein>
    <recommendedName>
        <fullName evidence="4">Electron transfer flavoprotein alpha/beta-subunit N-terminal domain-containing protein</fullName>
    </recommendedName>
</protein>
<dbReference type="InterPro" id="IPR033948">
    <property type="entry name" value="ETF_beta_N"/>
</dbReference>
<dbReference type="PIRSF" id="PIRSF000090">
    <property type="entry name" value="Beta-ETF"/>
    <property type="match status" value="1"/>
</dbReference>
<dbReference type="SUPFAM" id="SSF52402">
    <property type="entry name" value="Adenine nucleotide alpha hydrolases-like"/>
    <property type="match status" value="1"/>
</dbReference>
<dbReference type="EMBL" id="UINC01045728">
    <property type="protein sequence ID" value="SVB52841.1"/>
    <property type="molecule type" value="Genomic_DNA"/>
</dbReference>
<dbReference type="InterPro" id="IPR012255">
    <property type="entry name" value="ETF_b"/>
</dbReference>
<gene>
    <name evidence="5" type="ORF">METZ01_LOCUS205695</name>
</gene>
<dbReference type="SMART" id="SM00893">
    <property type="entry name" value="ETF"/>
    <property type="match status" value="1"/>
</dbReference>
<evidence type="ECO:0000313" key="5">
    <source>
        <dbReference type="EMBL" id="SVB52841.1"/>
    </source>
</evidence>
<dbReference type="Gene3D" id="3.40.50.620">
    <property type="entry name" value="HUPs"/>
    <property type="match status" value="1"/>
</dbReference>
<dbReference type="GO" id="GO:0009055">
    <property type="term" value="F:electron transfer activity"/>
    <property type="evidence" value="ECO:0007669"/>
    <property type="project" value="InterPro"/>
</dbReference>
<dbReference type="InterPro" id="IPR014729">
    <property type="entry name" value="Rossmann-like_a/b/a_fold"/>
</dbReference>
<name>A0A382ES86_9ZZZZ</name>
<feature type="domain" description="Electron transfer flavoprotein alpha/beta-subunit N-terminal" evidence="4">
    <location>
        <begin position="23"/>
        <end position="214"/>
    </location>
</feature>
<dbReference type="PANTHER" id="PTHR21294">
    <property type="entry name" value="ELECTRON TRANSFER FLAVOPROTEIN BETA-SUBUNIT"/>
    <property type="match status" value="1"/>
</dbReference>
<proteinExistence type="inferred from homology"/>
<comment type="similarity">
    <text evidence="1">Belongs to the ETF beta-subunit/FixA family.</text>
</comment>
<accession>A0A382ES86</accession>
<evidence type="ECO:0000256" key="1">
    <source>
        <dbReference type="ARBA" id="ARBA00007557"/>
    </source>
</evidence>
<dbReference type="CDD" id="cd01714">
    <property type="entry name" value="ETF_beta"/>
    <property type="match status" value="1"/>
</dbReference>
<organism evidence="5">
    <name type="scientific">marine metagenome</name>
    <dbReference type="NCBI Taxonomy" id="408172"/>
    <lineage>
        <taxon>unclassified sequences</taxon>
        <taxon>metagenomes</taxon>
        <taxon>ecological metagenomes</taxon>
    </lineage>
</organism>
<keyword evidence="3" id="KW-0249">Electron transport</keyword>
<dbReference type="Pfam" id="PF01012">
    <property type="entry name" value="ETF"/>
    <property type="match status" value="1"/>
</dbReference>
<reference evidence="5" key="1">
    <citation type="submission" date="2018-05" db="EMBL/GenBank/DDBJ databases">
        <authorList>
            <person name="Lanie J.A."/>
            <person name="Ng W.-L."/>
            <person name="Kazmierczak K.M."/>
            <person name="Andrzejewski T.M."/>
            <person name="Davidsen T.M."/>
            <person name="Wayne K.J."/>
            <person name="Tettelin H."/>
            <person name="Glass J.I."/>
            <person name="Rusch D."/>
            <person name="Podicherti R."/>
            <person name="Tsui H.-C.T."/>
            <person name="Winkler M.E."/>
        </authorList>
    </citation>
    <scope>NUCLEOTIDE SEQUENCE</scope>
</reference>
<dbReference type="AlphaFoldDB" id="A0A382ES86"/>
<evidence type="ECO:0000256" key="2">
    <source>
        <dbReference type="ARBA" id="ARBA00022448"/>
    </source>
</evidence>
<dbReference type="InterPro" id="IPR014730">
    <property type="entry name" value="ETF_a/b_N"/>
</dbReference>
<sequence length="254" mass="28168">MKIAVLVKQVPGGDSPLRISDDQLWVREENVNFITNESDSYAVEEALQLKETLGEGEVVAVSLGPERTQRTIREALAKGADRGIHIEESYPYASDPLQIARTFASTLKEEQFDLILTGLQSDDFGFGQVGVILGEMLGMSTATLVMATELADGKMKVKRELEAGWFQWVNLDLPASISIQSGINTPRYPSLKGIMGAKKKEMKKVPGDSNGEARQSISKVYIPKKTKRTEMIEGTVDHQVERLVEVFKKDLRIL</sequence>
<dbReference type="PANTHER" id="PTHR21294:SF8">
    <property type="entry name" value="ELECTRON TRANSFER FLAVOPROTEIN SUBUNIT BETA"/>
    <property type="match status" value="1"/>
</dbReference>
<evidence type="ECO:0000256" key="3">
    <source>
        <dbReference type="ARBA" id="ARBA00022982"/>
    </source>
</evidence>
<evidence type="ECO:0000259" key="4">
    <source>
        <dbReference type="SMART" id="SM00893"/>
    </source>
</evidence>
<keyword evidence="2" id="KW-0813">Transport</keyword>